<organism evidence="2 3">
    <name type="scientific">Solirubrobacter ginsenosidimutans</name>
    <dbReference type="NCBI Taxonomy" id="490573"/>
    <lineage>
        <taxon>Bacteria</taxon>
        <taxon>Bacillati</taxon>
        <taxon>Actinomycetota</taxon>
        <taxon>Thermoleophilia</taxon>
        <taxon>Solirubrobacterales</taxon>
        <taxon>Solirubrobacteraceae</taxon>
        <taxon>Solirubrobacter</taxon>
    </lineage>
</organism>
<feature type="domain" description="Cupin type-2" evidence="1">
    <location>
        <begin position="51"/>
        <end position="117"/>
    </location>
</feature>
<evidence type="ECO:0000313" key="2">
    <source>
        <dbReference type="EMBL" id="MDA0162920.1"/>
    </source>
</evidence>
<dbReference type="EMBL" id="JAPDOD010000021">
    <property type="protein sequence ID" value="MDA0162920.1"/>
    <property type="molecule type" value="Genomic_DNA"/>
</dbReference>
<proteinExistence type="predicted"/>
<dbReference type="InterPro" id="IPR011051">
    <property type="entry name" value="RmlC_Cupin_sf"/>
</dbReference>
<keyword evidence="3" id="KW-1185">Reference proteome</keyword>
<reference evidence="2" key="1">
    <citation type="submission" date="2022-10" db="EMBL/GenBank/DDBJ databases">
        <title>The WGS of Solirubrobacter ginsenosidimutans DSM 21036.</title>
        <authorList>
            <person name="Jiang Z."/>
        </authorList>
    </citation>
    <scope>NUCLEOTIDE SEQUENCE</scope>
    <source>
        <strain evidence="2">DSM 21036</strain>
    </source>
</reference>
<dbReference type="SUPFAM" id="SSF51182">
    <property type="entry name" value="RmlC-like cupins"/>
    <property type="match status" value="1"/>
</dbReference>
<sequence length="169" mass="18491">MSQLAPDDGRRAMAFADPDDPSLTHLAVVGDTYTILLSGEDTDGRYALIDMLIPAGGGPPPHRHAFEEMFHVLEGAVEVTVRDVTSTARAGETVNIPANAPHAFRNPTERTIRMLCMVSPAGLERYFAEFGDRVATRTSAPPELSERERAERMQRAVASAEHYGMEILL</sequence>
<gene>
    <name evidence="2" type="ORF">OM076_21790</name>
</gene>
<dbReference type="InterPro" id="IPR013096">
    <property type="entry name" value="Cupin_2"/>
</dbReference>
<dbReference type="Pfam" id="PF07883">
    <property type="entry name" value="Cupin_2"/>
    <property type="match status" value="1"/>
</dbReference>
<accession>A0A9X3MX48</accession>
<dbReference type="PANTHER" id="PTHR36440:SF1">
    <property type="entry name" value="PUTATIVE (AFU_ORTHOLOGUE AFUA_8G07350)-RELATED"/>
    <property type="match status" value="1"/>
</dbReference>
<dbReference type="PANTHER" id="PTHR36440">
    <property type="entry name" value="PUTATIVE (AFU_ORTHOLOGUE AFUA_8G07350)-RELATED"/>
    <property type="match status" value="1"/>
</dbReference>
<protein>
    <submittedName>
        <fullName evidence="2">Cupin domain-containing protein</fullName>
    </submittedName>
</protein>
<dbReference type="InterPro" id="IPR053146">
    <property type="entry name" value="QDO-like"/>
</dbReference>
<dbReference type="AlphaFoldDB" id="A0A9X3MX48"/>
<evidence type="ECO:0000313" key="3">
    <source>
        <dbReference type="Proteomes" id="UP001149140"/>
    </source>
</evidence>
<comment type="caution">
    <text evidence="2">The sequence shown here is derived from an EMBL/GenBank/DDBJ whole genome shotgun (WGS) entry which is preliminary data.</text>
</comment>
<dbReference type="InterPro" id="IPR014710">
    <property type="entry name" value="RmlC-like_jellyroll"/>
</dbReference>
<dbReference type="Proteomes" id="UP001149140">
    <property type="component" value="Unassembled WGS sequence"/>
</dbReference>
<name>A0A9X3MX48_9ACTN</name>
<dbReference type="Gene3D" id="2.60.120.10">
    <property type="entry name" value="Jelly Rolls"/>
    <property type="match status" value="1"/>
</dbReference>
<evidence type="ECO:0000259" key="1">
    <source>
        <dbReference type="Pfam" id="PF07883"/>
    </source>
</evidence>